<evidence type="ECO:0000256" key="4">
    <source>
        <dbReference type="ARBA" id="ARBA00022525"/>
    </source>
</evidence>
<evidence type="ECO:0000256" key="2">
    <source>
        <dbReference type="ARBA" id="ARBA00005683"/>
    </source>
</evidence>
<dbReference type="InterPro" id="IPR043158">
    <property type="entry name" value="Wnt_C"/>
</dbReference>
<dbReference type="PROSITE" id="PS00246">
    <property type="entry name" value="WNT1"/>
    <property type="match status" value="1"/>
</dbReference>
<evidence type="ECO:0000256" key="8">
    <source>
        <dbReference type="ARBA" id="ARBA00023288"/>
    </source>
</evidence>
<dbReference type="InterPro" id="IPR009143">
    <property type="entry name" value="Wnt6"/>
</dbReference>
<keyword evidence="4" id="KW-0964">Secreted</keyword>
<dbReference type="GO" id="GO:0005125">
    <property type="term" value="F:cytokine activity"/>
    <property type="evidence" value="ECO:0007669"/>
    <property type="project" value="TreeGrafter"/>
</dbReference>
<keyword evidence="10" id="KW-1185">Reference proteome</keyword>
<dbReference type="CTD" id="7472"/>
<dbReference type="InterPro" id="IPR018161">
    <property type="entry name" value="Wnt_CS"/>
</dbReference>
<dbReference type="Gene3D" id="3.30.2460.20">
    <property type="match status" value="1"/>
</dbReference>
<dbReference type="PANTHER" id="PTHR12027">
    <property type="entry name" value="WNT RELATED"/>
    <property type="match status" value="1"/>
</dbReference>
<comment type="similarity">
    <text evidence="2 9">Belongs to the Wnt family.</text>
</comment>
<dbReference type="GO" id="GO:0045165">
    <property type="term" value="P:cell fate commitment"/>
    <property type="evidence" value="ECO:0007669"/>
    <property type="project" value="TreeGrafter"/>
</dbReference>
<dbReference type="GO" id="GO:0030182">
    <property type="term" value="P:neuron differentiation"/>
    <property type="evidence" value="ECO:0007669"/>
    <property type="project" value="TreeGrafter"/>
</dbReference>
<evidence type="ECO:0000256" key="1">
    <source>
        <dbReference type="ARBA" id="ARBA00004498"/>
    </source>
</evidence>
<dbReference type="InterPro" id="IPR005817">
    <property type="entry name" value="Wnt"/>
</dbReference>
<dbReference type="FunFam" id="3.30.2460.20:FF:000001">
    <property type="entry name" value="Wnt homolog"/>
    <property type="match status" value="1"/>
</dbReference>
<keyword evidence="6 9" id="KW-0879">Wnt signaling pathway</keyword>
<keyword evidence="8" id="KW-0449">Lipoprotein</keyword>
<dbReference type="GO" id="GO:0000902">
    <property type="term" value="P:cell morphogenesis"/>
    <property type="evidence" value="ECO:0007669"/>
    <property type="project" value="UniProtKB-ARBA"/>
</dbReference>
<dbReference type="GeneID" id="108683001"/>
<protein>
    <recommendedName>
        <fullName evidence="9">Protein Wnt</fullName>
    </recommendedName>
</protein>
<keyword evidence="5" id="KW-0272">Extracellular matrix</keyword>
<dbReference type="OMA" id="ANWWYLG"/>
<dbReference type="AlphaFoldDB" id="A0A8B7PNI2"/>
<evidence type="ECO:0000256" key="6">
    <source>
        <dbReference type="ARBA" id="ARBA00022687"/>
    </source>
</evidence>
<keyword evidence="7" id="KW-1015">Disulfide bond</keyword>
<evidence type="ECO:0000313" key="10">
    <source>
        <dbReference type="Proteomes" id="UP000694843"/>
    </source>
</evidence>
<keyword evidence="3 9" id="KW-0217">Developmental protein</keyword>
<dbReference type="KEGG" id="hazt:108683001"/>
<evidence type="ECO:0000256" key="3">
    <source>
        <dbReference type="ARBA" id="ARBA00022473"/>
    </source>
</evidence>
<accession>A0A8B7PNI2</accession>
<dbReference type="GO" id="GO:0005109">
    <property type="term" value="F:frizzled binding"/>
    <property type="evidence" value="ECO:0007669"/>
    <property type="project" value="TreeGrafter"/>
</dbReference>
<proteinExistence type="inferred from homology"/>
<dbReference type="RefSeq" id="XP_018027763.2">
    <property type="nucleotide sequence ID" value="XM_018172274.2"/>
</dbReference>
<dbReference type="Proteomes" id="UP000694843">
    <property type="component" value="Unplaced"/>
</dbReference>
<organism evidence="10 11">
    <name type="scientific">Hyalella azteca</name>
    <name type="common">Amphipod</name>
    <dbReference type="NCBI Taxonomy" id="294128"/>
    <lineage>
        <taxon>Eukaryota</taxon>
        <taxon>Metazoa</taxon>
        <taxon>Ecdysozoa</taxon>
        <taxon>Arthropoda</taxon>
        <taxon>Crustacea</taxon>
        <taxon>Multicrustacea</taxon>
        <taxon>Malacostraca</taxon>
        <taxon>Eumalacostraca</taxon>
        <taxon>Peracarida</taxon>
        <taxon>Amphipoda</taxon>
        <taxon>Senticaudata</taxon>
        <taxon>Talitrida</taxon>
        <taxon>Talitroidea</taxon>
        <taxon>Hyalellidae</taxon>
        <taxon>Hyalella</taxon>
    </lineage>
</organism>
<dbReference type="SMART" id="SM00097">
    <property type="entry name" value="WNT1"/>
    <property type="match status" value="1"/>
</dbReference>
<comment type="subcellular location">
    <subcellularLocation>
        <location evidence="1 9">Secreted</location>
        <location evidence="1 9">Extracellular space</location>
        <location evidence="1 9">Extracellular matrix</location>
    </subcellularLocation>
</comment>
<evidence type="ECO:0000313" key="11">
    <source>
        <dbReference type="RefSeq" id="XP_018027763.2"/>
    </source>
</evidence>
<dbReference type="GO" id="GO:0007517">
    <property type="term" value="P:muscle organ development"/>
    <property type="evidence" value="ECO:0007669"/>
    <property type="project" value="UniProtKB-ARBA"/>
</dbReference>
<dbReference type="CDD" id="cd19338">
    <property type="entry name" value="Wnt_Wnt6"/>
    <property type="match status" value="1"/>
</dbReference>
<dbReference type="Pfam" id="PF00110">
    <property type="entry name" value="wnt"/>
    <property type="match status" value="1"/>
</dbReference>
<comment type="function">
    <text evidence="9">Ligand for members of the frizzled family of seven transmembrane receptors.</text>
</comment>
<dbReference type="PRINTS" id="PR01349">
    <property type="entry name" value="WNTPROTEIN"/>
</dbReference>
<dbReference type="GO" id="GO:0005615">
    <property type="term" value="C:extracellular space"/>
    <property type="evidence" value="ECO:0007669"/>
    <property type="project" value="TreeGrafter"/>
</dbReference>
<name>A0A8B7PNI2_HYAAZ</name>
<evidence type="ECO:0000256" key="7">
    <source>
        <dbReference type="ARBA" id="ARBA00023157"/>
    </source>
</evidence>
<sequence>MNSARFSGHVEYGRAWSALEHRNHCNSLTYLVDRQKQLCSLSWNILRSIAEGARLGIKECQNQFWNDRWNCSTFPDAPNVFGTHLRINSREKAYVYSVSAAGVAYSVTRACSSGALAECGCDDRINSRPTQGRFEWGGCSEDLRFGEFFSKEFVDARENPHTAEGLMNLHNNEAGRRSLRGQMETLCKCHGVSGSCSMRICWRKLSSFRNTGNFLRQKFDGAVHVRMMTRRKKKKLRPADPRIKKPSKRDLVFLDESPNYCISDKMMGVLGTVGRLCNVTSPGMEGCRLLCCGRGYHTIQQPVTEQCNCRFKWCCDVECEKCTTVRDMQYCN</sequence>
<dbReference type="GO" id="GO:0060070">
    <property type="term" value="P:canonical Wnt signaling pathway"/>
    <property type="evidence" value="ECO:0007669"/>
    <property type="project" value="TreeGrafter"/>
</dbReference>
<evidence type="ECO:0000256" key="5">
    <source>
        <dbReference type="ARBA" id="ARBA00022530"/>
    </source>
</evidence>
<evidence type="ECO:0000256" key="9">
    <source>
        <dbReference type="RuleBase" id="RU003500"/>
    </source>
</evidence>
<dbReference type="OrthoDB" id="5945655at2759"/>
<reference evidence="11" key="1">
    <citation type="submission" date="2025-08" db="UniProtKB">
        <authorList>
            <consortium name="RefSeq"/>
        </authorList>
    </citation>
    <scope>IDENTIFICATION</scope>
    <source>
        <tissue evidence="11">Whole organism</tissue>
    </source>
</reference>
<dbReference type="PANTHER" id="PTHR12027:SF99">
    <property type="entry name" value="PROTEIN WNT"/>
    <property type="match status" value="1"/>
</dbReference>
<gene>
    <name evidence="11" type="primary">LOC108683001</name>
</gene>